<accession>A0A2H1EDZ5</accession>
<keyword evidence="4" id="KW-1185">Reference proteome</keyword>
<dbReference type="InterPro" id="IPR002035">
    <property type="entry name" value="VWF_A"/>
</dbReference>
<organism evidence="3 4">
    <name type="scientific">Nitrosotalea sinensis</name>
    <dbReference type="NCBI Taxonomy" id="1499975"/>
    <lineage>
        <taxon>Archaea</taxon>
        <taxon>Nitrososphaerota</taxon>
        <taxon>Nitrososphaeria</taxon>
        <taxon>Nitrosotaleales</taxon>
        <taxon>Nitrosotaleaceae</taxon>
        <taxon>Nitrosotalea</taxon>
    </lineage>
</organism>
<sequence length="450" mass="51401">MVCILATSNTRFTYFQNNDNASTNNSSSVISDKKIKQALKIIATQTLKEKIPSLADLQNMLDSAMPNSSTSKSESNSEQISQVSDSDEPITKRLQNLGYLKADKKWLTKKAFFEIGQKILEDVIKIVEKDTHGFHETRNIGYSNTILDTSKKLEIGDDIKHLDIPSTVLNALQRQKRKHEILKLPLEIDLSDFEKFETKEEVKIAIVYCIDLSSTMKYSLISGMGTRIEAAKKALWALYVLNNKFFPNDSIYVIGFGSLASRIAPRDIPYLKTFDANDNFLHYTNYQAAFRLALKILKKDGSQNKRIVMITDGQPSACFIDDELQKNQILTDKPYSNFYRPDQATMSKIKNEKDLNLEIKNESVYLCYRYKQVDPVVDVSTLKEAKKCKKEGIEIDTIMVSDEPELLNYVENLEKHLQGRAYYINPEKIDQVLINDFISNKKKAVYSRTG</sequence>
<dbReference type="Proteomes" id="UP000232412">
    <property type="component" value="Unassembled WGS sequence"/>
</dbReference>
<dbReference type="EMBL" id="FRFC01000001">
    <property type="protein sequence ID" value="SHO42547.1"/>
    <property type="molecule type" value="Genomic_DNA"/>
</dbReference>
<evidence type="ECO:0000259" key="2">
    <source>
        <dbReference type="Pfam" id="PF13519"/>
    </source>
</evidence>
<dbReference type="InterPro" id="IPR036465">
    <property type="entry name" value="vWFA_dom_sf"/>
</dbReference>
<dbReference type="CDD" id="cd00198">
    <property type="entry name" value="vWFA"/>
    <property type="match status" value="1"/>
</dbReference>
<proteinExistence type="predicted"/>
<feature type="region of interest" description="Disordered" evidence="1">
    <location>
        <begin position="63"/>
        <end position="87"/>
    </location>
</feature>
<evidence type="ECO:0000313" key="4">
    <source>
        <dbReference type="Proteomes" id="UP000232412"/>
    </source>
</evidence>
<dbReference type="Pfam" id="PF13519">
    <property type="entry name" value="VWA_2"/>
    <property type="match status" value="1"/>
</dbReference>
<evidence type="ECO:0000256" key="1">
    <source>
        <dbReference type="SAM" id="MobiDB-lite"/>
    </source>
</evidence>
<dbReference type="SUPFAM" id="SSF53300">
    <property type="entry name" value="vWA-like"/>
    <property type="match status" value="1"/>
</dbReference>
<dbReference type="Gene3D" id="3.40.50.410">
    <property type="entry name" value="von Willebrand factor, type A domain"/>
    <property type="match status" value="1"/>
</dbReference>
<feature type="compositionally biased region" description="Low complexity" evidence="1">
    <location>
        <begin position="67"/>
        <end position="82"/>
    </location>
</feature>
<dbReference type="AlphaFoldDB" id="A0A2H1EDZ5"/>
<protein>
    <recommendedName>
        <fullName evidence="2">VWFA domain-containing protein</fullName>
    </recommendedName>
</protein>
<reference evidence="4" key="1">
    <citation type="submission" date="2016-12" db="EMBL/GenBank/DDBJ databases">
        <authorList>
            <person name="Herbold C."/>
        </authorList>
    </citation>
    <scope>NUCLEOTIDE SEQUENCE [LARGE SCALE GENOMIC DNA]</scope>
</reference>
<gene>
    <name evidence="3" type="ORF">NSIN_10071</name>
</gene>
<name>A0A2H1EDZ5_9ARCH</name>
<feature type="domain" description="VWFA" evidence="2">
    <location>
        <begin position="206"/>
        <end position="314"/>
    </location>
</feature>
<evidence type="ECO:0000313" key="3">
    <source>
        <dbReference type="EMBL" id="SHO42547.1"/>
    </source>
</evidence>